<dbReference type="STRING" id="1912961.BU204_21655"/>
<dbReference type="AlphaFoldDB" id="A0A1Q8CMF3"/>
<protein>
    <recommendedName>
        <fullName evidence="4">Clumping factor B</fullName>
    </recommendedName>
</protein>
<dbReference type="EMBL" id="MSIE01000040">
    <property type="protein sequence ID" value="OLF15531.1"/>
    <property type="molecule type" value="Genomic_DNA"/>
</dbReference>
<gene>
    <name evidence="2" type="ORF">BU204_21655</name>
</gene>
<feature type="transmembrane region" description="Helical" evidence="1">
    <location>
        <begin position="78"/>
        <end position="99"/>
    </location>
</feature>
<proteinExistence type="predicted"/>
<feature type="transmembrane region" description="Helical" evidence="1">
    <location>
        <begin position="44"/>
        <end position="66"/>
    </location>
</feature>
<keyword evidence="1" id="KW-0472">Membrane</keyword>
<evidence type="ECO:0008006" key="4">
    <source>
        <dbReference type="Google" id="ProtNLM"/>
    </source>
</evidence>
<evidence type="ECO:0000313" key="2">
    <source>
        <dbReference type="EMBL" id="OLF15531.1"/>
    </source>
</evidence>
<accession>A0A1Q8CMF3</accession>
<keyword evidence="1" id="KW-1133">Transmembrane helix</keyword>
<dbReference type="Proteomes" id="UP000185596">
    <property type="component" value="Unassembled WGS sequence"/>
</dbReference>
<sequence>MTRMSSFARAPEREYLVDAAGDPDFAAIRALPEFVALRRRLARFAAVATVAFLLWYLTYVVLAAYATEFMGTRVFGNVTVGLLLGLSQFASTVLIMVLYSRFARRRLDPEVAALRERAGVAAP</sequence>
<dbReference type="InterPro" id="IPR007436">
    <property type="entry name" value="DUF485"/>
</dbReference>
<dbReference type="PANTHER" id="PTHR38441">
    <property type="entry name" value="INTEGRAL MEMBRANE PROTEIN-RELATED"/>
    <property type="match status" value="1"/>
</dbReference>
<evidence type="ECO:0000256" key="1">
    <source>
        <dbReference type="SAM" id="Phobius"/>
    </source>
</evidence>
<dbReference type="Pfam" id="PF04341">
    <property type="entry name" value="DUF485"/>
    <property type="match status" value="1"/>
</dbReference>
<dbReference type="PANTHER" id="PTHR38441:SF1">
    <property type="entry name" value="MEMBRANE PROTEIN"/>
    <property type="match status" value="1"/>
</dbReference>
<reference evidence="2 3" key="1">
    <citation type="submission" date="2016-12" db="EMBL/GenBank/DDBJ databases">
        <title>The draft genome sequence of Actinophytocola sp. 11-183.</title>
        <authorList>
            <person name="Wang W."/>
            <person name="Yuan L."/>
        </authorList>
    </citation>
    <scope>NUCLEOTIDE SEQUENCE [LARGE SCALE GENOMIC DNA]</scope>
    <source>
        <strain evidence="2 3">11-183</strain>
    </source>
</reference>
<evidence type="ECO:0000313" key="3">
    <source>
        <dbReference type="Proteomes" id="UP000185596"/>
    </source>
</evidence>
<comment type="caution">
    <text evidence="2">The sequence shown here is derived from an EMBL/GenBank/DDBJ whole genome shotgun (WGS) entry which is preliminary data.</text>
</comment>
<dbReference type="OrthoDB" id="3543412at2"/>
<name>A0A1Q8CMF3_9PSEU</name>
<keyword evidence="3" id="KW-1185">Reference proteome</keyword>
<organism evidence="2 3">
    <name type="scientific">Actinophytocola xanthii</name>
    <dbReference type="NCBI Taxonomy" id="1912961"/>
    <lineage>
        <taxon>Bacteria</taxon>
        <taxon>Bacillati</taxon>
        <taxon>Actinomycetota</taxon>
        <taxon>Actinomycetes</taxon>
        <taxon>Pseudonocardiales</taxon>
        <taxon>Pseudonocardiaceae</taxon>
    </lineage>
</organism>
<keyword evidence="1" id="KW-0812">Transmembrane</keyword>